<evidence type="ECO:0000313" key="2">
    <source>
        <dbReference type="Proteomes" id="UP000249949"/>
    </source>
</evidence>
<dbReference type="GeneID" id="32901681"/>
<protein>
    <submittedName>
        <fullName evidence="1">Uncharacterized protein</fullName>
    </submittedName>
</protein>
<proteinExistence type="predicted"/>
<gene>
    <name evidence="1" type="ORF">NMSP_1231</name>
</gene>
<sequence length="358" mass="42827">MKFCPKCETKLPRKLEELSLSVNCPTCNTNITNYDLELKIKGEWNELLEIYLIKLCGRKIETFEEKIKFYSLDYVEKVLSDLGYNQELVRNTINSYCKLDFWLNEFLSKSINPEEFKNNNSRYDIFIILVNKLKTELIKIKLQNKNKSNSFSTFIQWTKCKTEGRILYSELKKIKEKLQHYNYEILLIKSNNIIIQHTEIKNVIFLYVNTSLEPHEFGIDYFTLRKFLINLESQRKKKKKNNDIIEEEIGALTKYGWHAFSPRKNRQEALKEKCLVDGFERALGSLQHMGVYWKNRHDGNYEWYLQNVEEDIDWIRGNYPKYTKKVKDFLSSQYMELQKENEQLKNTEADSMLILNTK</sequence>
<dbReference type="Proteomes" id="UP000249949">
    <property type="component" value="Chromosome"/>
</dbReference>
<evidence type="ECO:0000313" key="1">
    <source>
        <dbReference type="EMBL" id="ARS64846.1"/>
    </source>
</evidence>
<name>A0A2Z2HR72_9ARCH</name>
<dbReference type="RefSeq" id="WP_086907892.1">
    <property type="nucleotide sequence ID" value="NZ_CP021324.1"/>
</dbReference>
<keyword evidence="2" id="KW-1185">Reference proteome</keyword>
<organism evidence="1 2">
    <name type="scientific">Candidatus Nitrosomarinus catalinensis</name>
    <dbReference type="NCBI Taxonomy" id="1898749"/>
    <lineage>
        <taxon>Archaea</taxon>
        <taxon>Nitrososphaerota</taxon>
        <taxon>Nitrososphaeria</taxon>
        <taxon>Nitrosopumilales</taxon>
        <taxon>Nitrosopumilaceae</taxon>
        <taxon>Candidatus Nitrosomarinus</taxon>
    </lineage>
</organism>
<accession>A0A2Z2HR72</accession>
<dbReference type="KEGG" id="nct:NMSP_1231"/>
<reference evidence="1 2" key="1">
    <citation type="journal article" date="2017" name="Environ. Microbiol.">
        <title>Genome and epigenome of a novel marine Thaumarchaeota strain suggest viral infection, phosphorothioation DNA modification and multiple restriction systems.</title>
        <authorList>
            <person name="Ahlgren N.A."/>
            <person name="Chen Y."/>
            <person name="Needham D.M."/>
            <person name="Parada A.E."/>
            <person name="Sachdeva R."/>
            <person name="Trinh V."/>
            <person name="Chen T."/>
            <person name="Fuhrman J.A."/>
        </authorList>
    </citation>
    <scope>NUCLEOTIDE SEQUENCE [LARGE SCALE GENOMIC DNA]</scope>
    <source>
        <strain evidence="1 2">SPOT01</strain>
    </source>
</reference>
<dbReference type="EMBL" id="CP021324">
    <property type="protein sequence ID" value="ARS64846.1"/>
    <property type="molecule type" value="Genomic_DNA"/>
</dbReference>
<dbReference type="AlphaFoldDB" id="A0A2Z2HR72"/>